<gene>
    <name evidence="4" type="ORF">UV74_C0013G0433</name>
</gene>
<feature type="compositionally biased region" description="Polar residues" evidence="1">
    <location>
        <begin position="1"/>
        <end position="25"/>
    </location>
</feature>
<organism evidence="4 5">
    <name type="scientific">Candidatus Woesebacteria bacterium GW2011_GWB1_43_14</name>
    <dbReference type="NCBI Taxonomy" id="1618578"/>
    <lineage>
        <taxon>Bacteria</taxon>
        <taxon>Candidatus Woeseibacteriota</taxon>
    </lineage>
</organism>
<dbReference type="EMBL" id="LCFQ01000013">
    <property type="protein sequence ID" value="KKS97311.1"/>
    <property type="molecule type" value="Genomic_DNA"/>
</dbReference>
<feature type="region of interest" description="Disordered" evidence="1">
    <location>
        <begin position="59"/>
        <end position="93"/>
    </location>
</feature>
<name>A0A0G1FQK0_9BACT</name>
<feature type="region of interest" description="Disordered" evidence="1">
    <location>
        <begin position="1"/>
        <end position="29"/>
    </location>
</feature>
<evidence type="ECO:0000313" key="4">
    <source>
        <dbReference type="EMBL" id="KKS97311.1"/>
    </source>
</evidence>
<evidence type="ECO:0000256" key="1">
    <source>
        <dbReference type="SAM" id="MobiDB-lite"/>
    </source>
</evidence>
<evidence type="ECO:0000256" key="2">
    <source>
        <dbReference type="SAM" id="Phobius"/>
    </source>
</evidence>
<evidence type="ECO:0000259" key="3">
    <source>
        <dbReference type="Pfam" id="PF13399"/>
    </source>
</evidence>
<protein>
    <recommendedName>
        <fullName evidence="3">LytR/CpsA/Psr regulator C-terminal domain-containing protein</fullName>
    </recommendedName>
</protein>
<keyword evidence="2" id="KW-0472">Membrane</keyword>
<feature type="compositionally biased region" description="Polar residues" evidence="1">
    <location>
        <begin position="63"/>
        <end position="75"/>
    </location>
</feature>
<keyword evidence="2" id="KW-1133">Transmembrane helix</keyword>
<feature type="compositionally biased region" description="Low complexity" evidence="1">
    <location>
        <begin position="76"/>
        <end position="90"/>
    </location>
</feature>
<accession>A0A0G1FQK0</accession>
<evidence type="ECO:0000313" key="5">
    <source>
        <dbReference type="Proteomes" id="UP000034090"/>
    </source>
</evidence>
<feature type="compositionally biased region" description="Low complexity" evidence="1">
    <location>
        <begin position="191"/>
        <end position="212"/>
    </location>
</feature>
<dbReference type="Gene3D" id="3.30.70.2390">
    <property type="match status" value="1"/>
</dbReference>
<dbReference type="AlphaFoldDB" id="A0A0G1FQK0"/>
<feature type="domain" description="LytR/CpsA/Psr regulator C-terminal" evidence="3">
    <location>
        <begin position="96"/>
        <end position="170"/>
    </location>
</feature>
<sequence>MEENPQQEYEKTSPQVVSFPSTIAGSKNKPKRSRGIIAILGVIIIVVVGGFLLLKFTGGSGSEDASPTPTTQGLSTFATPEPSEATPAPESKSKADVVIEVLNGTGKAGDAGIAKTKLEGLGYEQITTSNADSQEETITTITYDRELDDANIDAITSAIKEAFSEVKVKKASLSGGVDARIVTGPRIGADTSKATTSPSPTSIPTPTSSPGTSPSPSPTGN</sequence>
<feature type="region of interest" description="Disordered" evidence="1">
    <location>
        <begin position="182"/>
        <end position="221"/>
    </location>
</feature>
<feature type="transmembrane region" description="Helical" evidence="2">
    <location>
        <begin position="36"/>
        <end position="54"/>
    </location>
</feature>
<keyword evidence="2" id="KW-0812">Transmembrane</keyword>
<proteinExistence type="predicted"/>
<dbReference type="InterPro" id="IPR027381">
    <property type="entry name" value="LytR/CpsA/Psr_C"/>
</dbReference>
<dbReference type="Proteomes" id="UP000034090">
    <property type="component" value="Unassembled WGS sequence"/>
</dbReference>
<comment type="caution">
    <text evidence="4">The sequence shown here is derived from an EMBL/GenBank/DDBJ whole genome shotgun (WGS) entry which is preliminary data.</text>
</comment>
<dbReference type="Pfam" id="PF13399">
    <property type="entry name" value="LytR_C"/>
    <property type="match status" value="1"/>
</dbReference>
<reference evidence="4 5" key="1">
    <citation type="journal article" date="2015" name="Nature">
        <title>rRNA introns, odd ribosomes, and small enigmatic genomes across a large radiation of phyla.</title>
        <authorList>
            <person name="Brown C.T."/>
            <person name="Hug L.A."/>
            <person name="Thomas B.C."/>
            <person name="Sharon I."/>
            <person name="Castelle C.J."/>
            <person name="Singh A."/>
            <person name="Wilkins M.J."/>
            <person name="Williams K.H."/>
            <person name="Banfield J.F."/>
        </authorList>
    </citation>
    <scope>NUCLEOTIDE SEQUENCE [LARGE SCALE GENOMIC DNA]</scope>
</reference>
<dbReference type="STRING" id="1618578.UV74_C0013G0433"/>